<name>A0A2T0S8Y2_9ACTN</name>
<gene>
    <name evidence="3" type="ORF">CLV70_10557</name>
</gene>
<dbReference type="RefSeq" id="WP_245908187.1">
    <property type="nucleotide sequence ID" value="NZ_PVZG01000005.1"/>
</dbReference>
<evidence type="ECO:0000256" key="1">
    <source>
        <dbReference type="SAM" id="MobiDB-lite"/>
    </source>
</evidence>
<dbReference type="Gene3D" id="3.30.750.24">
    <property type="entry name" value="STAS domain"/>
    <property type="match status" value="1"/>
</dbReference>
<proteinExistence type="predicted"/>
<dbReference type="InterPro" id="IPR036513">
    <property type="entry name" value="STAS_dom_sf"/>
</dbReference>
<feature type="domain" description="STAS" evidence="2">
    <location>
        <begin position="13"/>
        <end position="98"/>
    </location>
</feature>
<evidence type="ECO:0000313" key="3">
    <source>
        <dbReference type="EMBL" id="PRY29889.1"/>
    </source>
</evidence>
<dbReference type="EMBL" id="PVZG01000005">
    <property type="protein sequence ID" value="PRY29889.1"/>
    <property type="molecule type" value="Genomic_DNA"/>
</dbReference>
<reference evidence="3 4" key="1">
    <citation type="submission" date="2018-03" db="EMBL/GenBank/DDBJ databases">
        <title>Genomic Encyclopedia of Archaeal and Bacterial Type Strains, Phase II (KMG-II): from individual species to whole genera.</title>
        <authorList>
            <person name="Goeker M."/>
        </authorList>
    </citation>
    <scope>NUCLEOTIDE SEQUENCE [LARGE SCALE GENOMIC DNA]</scope>
    <source>
        <strain evidence="3 4">DSM 45348</strain>
    </source>
</reference>
<dbReference type="InterPro" id="IPR002645">
    <property type="entry name" value="STAS_dom"/>
</dbReference>
<dbReference type="Pfam" id="PF01740">
    <property type="entry name" value="STAS"/>
    <property type="match status" value="1"/>
</dbReference>
<sequence length="148" mass="14803">MTEATVGVETGPDGSLIIQPHGILGADDAVELRRALVDAVRHVRPLRLILDLHDVQGLDPINVGTLAAACHLGDDHKVAVFLDNSSAAVAGQLTAAGVPHHRLRGVSSPHPASSGLSHPAASASASGASPSAGAAAGVVARPCDEPGF</sequence>
<organism evidence="3 4">
    <name type="scientific">Pseudosporangium ferrugineum</name>
    <dbReference type="NCBI Taxonomy" id="439699"/>
    <lineage>
        <taxon>Bacteria</taxon>
        <taxon>Bacillati</taxon>
        <taxon>Actinomycetota</taxon>
        <taxon>Actinomycetes</taxon>
        <taxon>Micromonosporales</taxon>
        <taxon>Micromonosporaceae</taxon>
        <taxon>Pseudosporangium</taxon>
    </lineage>
</organism>
<dbReference type="PROSITE" id="PS50801">
    <property type="entry name" value="STAS"/>
    <property type="match status" value="1"/>
</dbReference>
<protein>
    <recommendedName>
        <fullName evidence="2">STAS domain-containing protein</fullName>
    </recommendedName>
</protein>
<keyword evidence="4" id="KW-1185">Reference proteome</keyword>
<comment type="caution">
    <text evidence="3">The sequence shown here is derived from an EMBL/GenBank/DDBJ whole genome shotgun (WGS) entry which is preliminary data.</text>
</comment>
<evidence type="ECO:0000313" key="4">
    <source>
        <dbReference type="Proteomes" id="UP000239209"/>
    </source>
</evidence>
<feature type="compositionally biased region" description="Low complexity" evidence="1">
    <location>
        <begin position="107"/>
        <end position="136"/>
    </location>
</feature>
<evidence type="ECO:0000259" key="2">
    <source>
        <dbReference type="PROSITE" id="PS50801"/>
    </source>
</evidence>
<accession>A0A2T0S8Y2</accession>
<dbReference type="AlphaFoldDB" id="A0A2T0S8Y2"/>
<dbReference type="Proteomes" id="UP000239209">
    <property type="component" value="Unassembled WGS sequence"/>
</dbReference>
<feature type="region of interest" description="Disordered" evidence="1">
    <location>
        <begin position="102"/>
        <end position="136"/>
    </location>
</feature>
<dbReference type="SUPFAM" id="SSF52091">
    <property type="entry name" value="SpoIIaa-like"/>
    <property type="match status" value="1"/>
</dbReference>